<dbReference type="GO" id="GO:0035861">
    <property type="term" value="C:site of double-strand break"/>
    <property type="evidence" value="ECO:0007669"/>
    <property type="project" value="TreeGrafter"/>
</dbReference>
<evidence type="ECO:0000256" key="6">
    <source>
        <dbReference type="ARBA" id="ARBA00022840"/>
    </source>
</evidence>
<dbReference type="SUPFAM" id="SSF56112">
    <property type="entry name" value="Protein kinase-like (PK-like)"/>
    <property type="match status" value="1"/>
</dbReference>
<organism evidence="10">
    <name type="scientific">Amphimedon queenslandica</name>
    <name type="common">Sponge</name>
    <dbReference type="NCBI Taxonomy" id="400682"/>
    <lineage>
        <taxon>Eukaryota</taxon>
        <taxon>Metazoa</taxon>
        <taxon>Porifera</taxon>
        <taxon>Demospongiae</taxon>
        <taxon>Heteroscleromorpha</taxon>
        <taxon>Haplosclerida</taxon>
        <taxon>Niphatidae</taxon>
        <taxon>Amphimedon</taxon>
    </lineage>
</organism>
<dbReference type="GO" id="GO:0007095">
    <property type="term" value="P:mitotic G2 DNA damage checkpoint signaling"/>
    <property type="evidence" value="ECO:0007669"/>
    <property type="project" value="TreeGrafter"/>
</dbReference>
<dbReference type="InParanoid" id="A0A1X7T5X4"/>
<dbReference type="OMA" id="CHRKRIC"/>
<evidence type="ECO:0000256" key="2">
    <source>
        <dbReference type="ARBA" id="ARBA00022527"/>
    </source>
</evidence>
<comment type="catalytic activity">
    <reaction evidence="7">
        <text>L-threonyl-[protein] + ATP = O-phospho-L-threonyl-[protein] + ADP + H(+)</text>
        <dbReference type="Rhea" id="RHEA:46608"/>
        <dbReference type="Rhea" id="RHEA-COMP:11060"/>
        <dbReference type="Rhea" id="RHEA-COMP:11605"/>
        <dbReference type="ChEBI" id="CHEBI:15378"/>
        <dbReference type="ChEBI" id="CHEBI:30013"/>
        <dbReference type="ChEBI" id="CHEBI:30616"/>
        <dbReference type="ChEBI" id="CHEBI:61977"/>
        <dbReference type="ChEBI" id="CHEBI:456216"/>
        <dbReference type="EC" id="2.7.11.1"/>
    </reaction>
</comment>
<keyword evidence="6" id="KW-0067">ATP-binding</keyword>
<evidence type="ECO:0000313" key="10">
    <source>
        <dbReference type="EnsemblMetazoa" id="Aqu2.1.09780_001"/>
    </source>
</evidence>
<dbReference type="InterPro" id="IPR011009">
    <property type="entry name" value="Kinase-like_dom_sf"/>
</dbReference>
<accession>A0A1X7T5X4</accession>
<keyword evidence="3" id="KW-0808">Transferase</keyword>
<dbReference type="Pfam" id="PF00069">
    <property type="entry name" value="Pkinase"/>
    <property type="match status" value="1"/>
</dbReference>
<feature type="domain" description="Protein kinase" evidence="9">
    <location>
        <begin position="1"/>
        <end position="106"/>
    </location>
</feature>
<evidence type="ECO:0000259" key="9">
    <source>
        <dbReference type="PROSITE" id="PS50011"/>
    </source>
</evidence>
<dbReference type="EnsemblMetazoa" id="Aqu2.1.09780_001">
    <property type="protein sequence ID" value="Aqu2.1.09780_001"/>
    <property type="gene ID" value="Aqu2.1.09780"/>
</dbReference>
<evidence type="ECO:0000256" key="4">
    <source>
        <dbReference type="ARBA" id="ARBA00022741"/>
    </source>
</evidence>
<keyword evidence="5" id="KW-0418">Kinase</keyword>
<dbReference type="PROSITE" id="PS50011">
    <property type="entry name" value="PROTEIN_KINASE_DOM"/>
    <property type="match status" value="1"/>
</dbReference>
<dbReference type="STRING" id="400682.A0A1X7T5X4"/>
<evidence type="ECO:0000256" key="7">
    <source>
        <dbReference type="ARBA" id="ARBA00047899"/>
    </source>
</evidence>
<dbReference type="GO" id="GO:0005737">
    <property type="term" value="C:cytoplasm"/>
    <property type="evidence" value="ECO:0007669"/>
    <property type="project" value="TreeGrafter"/>
</dbReference>
<evidence type="ECO:0000256" key="3">
    <source>
        <dbReference type="ARBA" id="ARBA00022679"/>
    </source>
</evidence>
<reference evidence="10" key="1">
    <citation type="submission" date="2017-05" db="UniProtKB">
        <authorList>
            <consortium name="EnsemblMetazoa"/>
        </authorList>
    </citation>
    <scope>IDENTIFICATION</scope>
</reference>
<keyword evidence="2" id="KW-0723">Serine/threonine-protein kinase</keyword>
<sequence length="106" mass="12287">MHLDGDNALTLDCLKKEICIMKMLRHDNVVRFFGERACGKIHYLFLEYVDGGELFDRIEPHHGMEPGLAQHFFLQLLQGLEYLHSRGVAHRDKKPENILLDGYGNH</sequence>
<dbReference type="InterPro" id="IPR000719">
    <property type="entry name" value="Prot_kinase_dom"/>
</dbReference>
<evidence type="ECO:0000256" key="1">
    <source>
        <dbReference type="ARBA" id="ARBA00012513"/>
    </source>
</evidence>
<keyword evidence="4" id="KW-0547">Nucleotide-binding</keyword>
<dbReference type="Gene3D" id="1.10.510.10">
    <property type="entry name" value="Transferase(Phosphotransferase) domain 1"/>
    <property type="match status" value="1"/>
</dbReference>
<dbReference type="GO" id="GO:0005524">
    <property type="term" value="F:ATP binding"/>
    <property type="evidence" value="ECO:0007669"/>
    <property type="project" value="UniProtKB-KW"/>
</dbReference>
<evidence type="ECO:0000256" key="8">
    <source>
        <dbReference type="ARBA" id="ARBA00048679"/>
    </source>
</evidence>
<dbReference type="EC" id="2.7.11.1" evidence="1"/>
<dbReference type="eggNOG" id="KOG0590">
    <property type="taxonomic scope" value="Eukaryota"/>
</dbReference>
<dbReference type="PANTHER" id="PTHR43895">
    <property type="entry name" value="CALCIUM/CALMODULIN-DEPENDENT PROTEIN KINASE KINASE-RELATED"/>
    <property type="match status" value="1"/>
</dbReference>
<name>A0A1X7T5X4_AMPQE</name>
<proteinExistence type="predicted"/>
<dbReference type="AlphaFoldDB" id="A0A1X7T5X4"/>
<dbReference type="OrthoDB" id="539158at2759"/>
<dbReference type="SMART" id="SM00220">
    <property type="entry name" value="S_TKc"/>
    <property type="match status" value="1"/>
</dbReference>
<protein>
    <recommendedName>
        <fullName evidence="1">non-specific serine/threonine protein kinase</fullName>
        <ecNumber evidence="1">2.7.11.1</ecNumber>
    </recommendedName>
</protein>
<comment type="catalytic activity">
    <reaction evidence="8">
        <text>L-seryl-[protein] + ATP = O-phospho-L-seryl-[protein] + ADP + H(+)</text>
        <dbReference type="Rhea" id="RHEA:17989"/>
        <dbReference type="Rhea" id="RHEA-COMP:9863"/>
        <dbReference type="Rhea" id="RHEA-COMP:11604"/>
        <dbReference type="ChEBI" id="CHEBI:15378"/>
        <dbReference type="ChEBI" id="CHEBI:29999"/>
        <dbReference type="ChEBI" id="CHEBI:30616"/>
        <dbReference type="ChEBI" id="CHEBI:83421"/>
        <dbReference type="ChEBI" id="CHEBI:456216"/>
        <dbReference type="EC" id="2.7.11.1"/>
    </reaction>
</comment>
<dbReference type="Gene3D" id="3.30.200.20">
    <property type="entry name" value="Phosphorylase Kinase, domain 1"/>
    <property type="match status" value="1"/>
</dbReference>
<dbReference type="GO" id="GO:0004674">
    <property type="term" value="F:protein serine/threonine kinase activity"/>
    <property type="evidence" value="ECO:0007669"/>
    <property type="project" value="UniProtKB-KW"/>
</dbReference>
<dbReference type="PANTHER" id="PTHR43895:SF32">
    <property type="entry name" value="SERINE_THREONINE-PROTEIN KINASE CHK1"/>
    <property type="match status" value="1"/>
</dbReference>
<dbReference type="GO" id="GO:0005634">
    <property type="term" value="C:nucleus"/>
    <property type="evidence" value="ECO:0007669"/>
    <property type="project" value="TreeGrafter"/>
</dbReference>
<evidence type="ECO:0000256" key="5">
    <source>
        <dbReference type="ARBA" id="ARBA00022777"/>
    </source>
</evidence>